<evidence type="ECO:0000313" key="2">
    <source>
        <dbReference type="Proteomes" id="UP000015442"/>
    </source>
</evidence>
<organism evidence="1 2">
    <name type="scientific">Leptospira noguchii serovar Panama str. CZ214</name>
    <dbReference type="NCBI Taxonomy" id="1001595"/>
    <lineage>
        <taxon>Bacteria</taxon>
        <taxon>Pseudomonadati</taxon>
        <taxon>Spirochaetota</taxon>
        <taxon>Spirochaetia</taxon>
        <taxon>Leptospirales</taxon>
        <taxon>Leptospiraceae</taxon>
        <taxon>Leptospira</taxon>
    </lineage>
</organism>
<protein>
    <submittedName>
        <fullName evidence="1">Uncharacterized protein</fullName>
    </submittedName>
</protein>
<reference evidence="1 2" key="1">
    <citation type="submission" date="2013-05" db="EMBL/GenBank/DDBJ databases">
        <authorList>
            <person name="Harkins D.M."/>
            <person name="Durkin A.S."/>
            <person name="Brinkac L.M."/>
            <person name="Haft D.H."/>
            <person name="Selengut J.D."/>
            <person name="Sanka R."/>
            <person name="DePew J."/>
            <person name="Purushe J."/>
            <person name="Hartskeerl R.A."/>
            <person name="Ahmed A."/>
            <person name="van der Linden H."/>
            <person name="Goris M.G.A."/>
            <person name="Vinetz J.M."/>
            <person name="Sutton G.G."/>
            <person name="Nierman W.C."/>
            <person name="Fouts D.E."/>
        </authorList>
    </citation>
    <scope>NUCLEOTIDE SEQUENCE [LARGE SCALE GENOMIC DNA]</scope>
    <source>
        <strain evidence="1 2">CZ214</strain>
    </source>
</reference>
<evidence type="ECO:0000313" key="1">
    <source>
        <dbReference type="EMBL" id="EQA72426.1"/>
    </source>
</evidence>
<comment type="caution">
    <text evidence="1">The sequence shown here is derived from an EMBL/GenBank/DDBJ whole genome shotgun (WGS) entry which is preliminary data.</text>
</comment>
<dbReference type="Proteomes" id="UP000015442">
    <property type="component" value="Unassembled WGS sequence"/>
</dbReference>
<gene>
    <name evidence="1" type="ORF">LEP1GSC059_0778</name>
</gene>
<dbReference type="AlphaFoldDB" id="T0GYM5"/>
<proteinExistence type="predicted"/>
<name>T0GYM5_9LEPT</name>
<sequence length="45" mass="5333">MDLFEITPKRKNYTIKKNEAAANICKIEFLKNEFSINFCFTETID</sequence>
<dbReference type="EMBL" id="AKWY02000017">
    <property type="protein sequence ID" value="EQA72426.1"/>
    <property type="molecule type" value="Genomic_DNA"/>
</dbReference>
<accession>T0GYM5</accession>